<reference evidence="2" key="1">
    <citation type="submission" date="2016-10" db="EMBL/GenBank/DDBJ databases">
        <authorList>
            <person name="Varghese N."/>
            <person name="Submissions S."/>
        </authorList>
    </citation>
    <scope>NUCLEOTIDE SEQUENCE [LARGE SCALE GENOMIC DNA]</scope>
    <source>
        <strain evidence="2">DSM 15310</strain>
    </source>
</reference>
<evidence type="ECO:0000313" key="2">
    <source>
        <dbReference type="Proteomes" id="UP000198697"/>
    </source>
</evidence>
<accession>A0A1I0J8U2</accession>
<sequence length="112" mass="11828">MRHDPATVLLYRPVGQAELDLVAASNWLEFPLKLPEPPVFYLAPPGSAAGLPGAGPGYLLRLAVDADYVAHFEAAAPAAAEPAELRVPTAELAEFNRRITGRIEVAGLLGAE</sequence>
<dbReference type="Proteomes" id="UP000198697">
    <property type="component" value="Unassembled WGS sequence"/>
</dbReference>
<dbReference type="RefSeq" id="WP_092774190.1">
    <property type="nucleotide sequence ID" value="NZ_FOHS01000007.1"/>
</dbReference>
<protein>
    <submittedName>
        <fullName evidence="1">Uncharacterized protein</fullName>
    </submittedName>
</protein>
<organism evidence="1 2">
    <name type="scientific">Hymenobacter actinosclerus</name>
    <dbReference type="NCBI Taxonomy" id="82805"/>
    <lineage>
        <taxon>Bacteria</taxon>
        <taxon>Pseudomonadati</taxon>
        <taxon>Bacteroidota</taxon>
        <taxon>Cytophagia</taxon>
        <taxon>Cytophagales</taxon>
        <taxon>Hymenobacteraceae</taxon>
        <taxon>Hymenobacter</taxon>
    </lineage>
</organism>
<dbReference type="AlphaFoldDB" id="A0A1I0J8U2"/>
<keyword evidence="2" id="KW-1185">Reference proteome</keyword>
<gene>
    <name evidence="1" type="ORF">SAMN04487998_3677</name>
</gene>
<dbReference type="STRING" id="82805.SAMN04487998_3677"/>
<name>A0A1I0J8U2_9BACT</name>
<dbReference type="OrthoDB" id="883590at2"/>
<evidence type="ECO:0000313" key="1">
    <source>
        <dbReference type="EMBL" id="SEU05662.1"/>
    </source>
</evidence>
<dbReference type="EMBL" id="FOHS01000007">
    <property type="protein sequence ID" value="SEU05662.1"/>
    <property type="molecule type" value="Genomic_DNA"/>
</dbReference>
<proteinExistence type="predicted"/>